<dbReference type="PANTHER" id="PTHR35007">
    <property type="entry name" value="INTEGRAL MEMBRANE PROTEIN-RELATED"/>
    <property type="match status" value="1"/>
</dbReference>
<dbReference type="PANTHER" id="PTHR35007:SF3">
    <property type="entry name" value="POSSIBLE CONSERVED ALANINE RICH MEMBRANE PROTEIN"/>
    <property type="match status" value="1"/>
</dbReference>
<evidence type="ECO:0000256" key="4">
    <source>
        <dbReference type="ARBA" id="ARBA00022989"/>
    </source>
</evidence>
<sequence>MVGLGAALLVGGMDGWMLGVVLASAGLRWLPTPPNPAQQRQRQEAIALRGQVPLAADLLAGCLSSWCPPDAATAAVARAIPQPMAGRLAAAATELSMGADPEACWERLGKVEPVLAPLGRCLARAAASGAPPAAGLARLADAERAAAAREAQARVRRAGVLATAPLGLCFLPAFVLVGVVPVVTGLAGSFLTRI</sequence>
<feature type="transmembrane region" description="Helical" evidence="6">
    <location>
        <begin position="6"/>
        <end position="30"/>
    </location>
</feature>
<comment type="caution">
    <text evidence="8">The sequence shown here is derived from an EMBL/GenBank/DDBJ whole genome shotgun (WGS) entry which is preliminary data.</text>
</comment>
<proteinExistence type="predicted"/>
<evidence type="ECO:0000313" key="9">
    <source>
        <dbReference type="Proteomes" id="UP000657385"/>
    </source>
</evidence>
<gene>
    <name evidence="8" type="ORF">I2501_21615</name>
</gene>
<keyword evidence="5 6" id="KW-0472">Membrane</keyword>
<dbReference type="Proteomes" id="UP000657385">
    <property type="component" value="Unassembled WGS sequence"/>
</dbReference>
<evidence type="ECO:0000256" key="6">
    <source>
        <dbReference type="SAM" id="Phobius"/>
    </source>
</evidence>
<name>A0A931FHF8_9ACTN</name>
<keyword evidence="2" id="KW-1003">Cell membrane</keyword>
<keyword evidence="9" id="KW-1185">Reference proteome</keyword>
<accession>A0A931FHF8</accession>
<comment type="subcellular location">
    <subcellularLocation>
        <location evidence="1">Cell membrane</location>
        <topology evidence="1">Multi-pass membrane protein</topology>
    </subcellularLocation>
</comment>
<evidence type="ECO:0000256" key="1">
    <source>
        <dbReference type="ARBA" id="ARBA00004651"/>
    </source>
</evidence>
<evidence type="ECO:0000259" key="7">
    <source>
        <dbReference type="Pfam" id="PF00482"/>
    </source>
</evidence>
<evidence type="ECO:0000256" key="2">
    <source>
        <dbReference type="ARBA" id="ARBA00022475"/>
    </source>
</evidence>
<dbReference type="AlphaFoldDB" id="A0A931FHF8"/>
<reference evidence="8" key="1">
    <citation type="submission" date="2020-11" db="EMBL/GenBank/DDBJ databases">
        <title>Isolation and identification of active actinomycetes.</title>
        <authorList>
            <person name="Yu B."/>
        </authorList>
    </citation>
    <scope>NUCLEOTIDE SEQUENCE</scope>
    <source>
        <strain evidence="8">NEAU-YB345</strain>
    </source>
</reference>
<dbReference type="Pfam" id="PF00482">
    <property type="entry name" value="T2SSF"/>
    <property type="match status" value="1"/>
</dbReference>
<feature type="transmembrane region" description="Helical" evidence="6">
    <location>
        <begin position="158"/>
        <end position="183"/>
    </location>
</feature>
<evidence type="ECO:0000256" key="5">
    <source>
        <dbReference type="ARBA" id="ARBA00023136"/>
    </source>
</evidence>
<evidence type="ECO:0000256" key="3">
    <source>
        <dbReference type="ARBA" id="ARBA00022692"/>
    </source>
</evidence>
<organism evidence="8 9">
    <name type="scientific">Streptacidiphilus fuscans</name>
    <dbReference type="NCBI Taxonomy" id="2789292"/>
    <lineage>
        <taxon>Bacteria</taxon>
        <taxon>Bacillati</taxon>
        <taxon>Actinomycetota</taxon>
        <taxon>Actinomycetes</taxon>
        <taxon>Kitasatosporales</taxon>
        <taxon>Streptomycetaceae</taxon>
        <taxon>Streptacidiphilus</taxon>
    </lineage>
</organism>
<dbReference type="GO" id="GO:0005886">
    <property type="term" value="C:plasma membrane"/>
    <property type="evidence" value="ECO:0007669"/>
    <property type="project" value="UniProtKB-SubCell"/>
</dbReference>
<dbReference type="InterPro" id="IPR018076">
    <property type="entry name" value="T2SS_GspF_dom"/>
</dbReference>
<keyword evidence="4 6" id="KW-1133">Transmembrane helix</keyword>
<keyword evidence="3 6" id="KW-0812">Transmembrane</keyword>
<protein>
    <submittedName>
        <fullName evidence="8">Type II secretion system F family protein</fullName>
    </submittedName>
</protein>
<evidence type="ECO:0000313" key="8">
    <source>
        <dbReference type="EMBL" id="MBF9070624.1"/>
    </source>
</evidence>
<feature type="domain" description="Type II secretion system protein GspF" evidence="7">
    <location>
        <begin position="56"/>
        <end position="179"/>
    </location>
</feature>
<dbReference type="EMBL" id="JADPRT010000009">
    <property type="protein sequence ID" value="MBF9070624.1"/>
    <property type="molecule type" value="Genomic_DNA"/>
</dbReference>